<sequence>MPRTIKPRGIKYSKSRAFTRNTEIPILQPIFLEQTYDSNPTEFNLQQSDDDDVNDDFIDESIPVDSDDSIYREKQTRLNKSWQSIRVQLKDALIELESQCNVEENICLYGKCYNNELFKIITVDCIYFELALTRRTLFPASPINPLIAFEIKLLEFAEKLLLLAQISYESFKNSCNSGSLNRLTVCFDGCFQLRRLKIESSGENDPCMKAFKAANEKNSKILSNALDISGVVGTTCKHGIPMKFLI</sequence>
<dbReference type="PANTHER" id="PTHR33096:SF1">
    <property type="entry name" value="CXC1-LIKE CYSTEINE CLUSTER ASSOCIATED WITH KDZ TRANSPOSASES DOMAIN-CONTAINING PROTEIN"/>
    <property type="match status" value="1"/>
</dbReference>
<dbReference type="VEuPathDB" id="FungiDB:RhiirFUN_005355"/>
<dbReference type="AlphaFoldDB" id="U9SPK2"/>
<evidence type="ECO:0000313" key="1">
    <source>
        <dbReference type="EMBL" id="ERZ97011.1"/>
    </source>
</evidence>
<name>U9SPK2_RHIID</name>
<proteinExistence type="predicted"/>
<reference evidence="1" key="1">
    <citation type="submission" date="2013-07" db="EMBL/GenBank/DDBJ databases">
        <title>The genome of an arbuscular mycorrhizal fungus provides insights into the evolution of the oldest plant symbiosis.</title>
        <authorList>
            <consortium name="DOE Joint Genome Institute"/>
            <person name="Tisserant E."/>
            <person name="Malbreil M."/>
            <person name="Kuo A."/>
            <person name="Kohler A."/>
            <person name="Symeonidi A."/>
            <person name="Balestrini R."/>
            <person name="Charron P."/>
            <person name="Duensing N."/>
            <person name="Frei-dit-Frey N."/>
            <person name="Gianinazzi-Pearson V."/>
            <person name="Gilbert B."/>
            <person name="Handa Y."/>
            <person name="Hijri M."/>
            <person name="Kaul R."/>
            <person name="Kawaguchi M."/>
            <person name="Krajinski F."/>
            <person name="Lammers P."/>
            <person name="Lapierre D."/>
            <person name="Masclaux F.G."/>
            <person name="Murat C."/>
            <person name="Morin E."/>
            <person name="Ndikumana S."/>
            <person name="Pagni M."/>
            <person name="Petitpierre D."/>
            <person name="Requena N."/>
            <person name="Rosikiewicz P."/>
            <person name="Riley R."/>
            <person name="Saito K."/>
            <person name="San Clemente H."/>
            <person name="Shapiro H."/>
            <person name="van Tuinen D."/>
            <person name="Becard G."/>
            <person name="Bonfante P."/>
            <person name="Paszkowski U."/>
            <person name="Shachar-Hill Y."/>
            <person name="Young J.P."/>
            <person name="Sanders I.R."/>
            <person name="Henrissat B."/>
            <person name="Rensing S.A."/>
            <person name="Grigoriev I.V."/>
            <person name="Corradi N."/>
            <person name="Roux C."/>
            <person name="Martin F."/>
        </authorList>
    </citation>
    <scope>NUCLEOTIDE SEQUENCE</scope>
    <source>
        <strain evidence="1">DAOM 197198</strain>
    </source>
</reference>
<dbReference type="PANTHER" id="PTHR33096">
    <property type="entry name" value="CXC2 DOMAIN-CONTAINING PROTEIN"/>
    <property type="match status" value="1"/>
</dbReference>
<dbReference type="HOGENOM" id="CLU_1129582_0_0_1"/>
<dbReference type="EMBL" id="KI299947">
    <property type="protein sequence ID" value="ERZ97011.1"/>
    <property type="molecule type" value="Genomic_DNA"/>
</dbReference>
<gene>
    <name evidence="1" type="ORF">GLOINDRAFT_12009</name>
</gene>
<organism evidence="1">
    <name type="scientific">Rhizophagus irregularis (strain DAOM 181602 / DAOM 197198 / MUCL 43194)</name>
    <name type="common">Arbuscular mycorrhizal fungus</name>
    <name type="synonym">Glomus intraradices</name>
    <dbReference type="NCBI Taxonomy" id="747089"/>
    <lineage>
        <taxon>Eukaryota</taxon>
        <taxon>Fungi</taxon>
        <taxon>Fungi incertae sedis</taxon>
        <taxon>Mucoromycota</taxon>
        <taxon>Glomeromycotina</taxon>
        <taxon>Glomeromycetes</taxon>
        <taxon>Glomerales</taxon>
        <taxon>Glomeraceae</taxon>
        <taxon>Rhizophagus</taxon>
    </lineage>
</organism>
<accession>U9SPK2</accession>
<protein>
    <submittedName>
        <fullName evidence="1">Uncharacterized protein</fullName>
    </submittedName>
</protein>